<evidence type="ECO:0000313" key="1">
    <source>
        <dbReference type="EMBL" id="CAB0005468.1"/>
    </source>
</evidence>
<accession>A0A6H5GRF6</accession>
<proteinExistence type="predicted"/>
<dbReference type="Proteomes" id="UP000479000">
    <property type="component" value="Unassembled WGS sequence"/>
</dbReference>
<keyword evidence="2" id="KW-1185">Reference proteome</keyword>
<name>A0A6H5GRF6_9HEMI</name>
<gene>
    <name evidence="1" type="ORF">NTEN_LOCUS10945</name>
</gene>
<evidence type="ECO:0000313" key="2">
    <source>
        <dbReference type="Proteomes" id="UP000479000"/>
    </source>
</evidence>
<protein>
    <submittedName>
        <fullName evidence="1">Uncharacterized protein</fullName>
    </submittedName>
</protein>
<reference evidence="1 2" key="1">
    <citation type="submission" date="2020-02" db="EMBL/GenBank/DDBJ databases">
        <authorList>
            <person name="Ferguson B K."/>
        </authorList>
    </citation>
    <scope>NUCLEOTIDE SEQUENCE [LARGE SCALE GENOMIC DNA]</scope>
</reference>
<dbReference type="AlphaFoldDB" id="A0A6H5GRF6"/>
<dbReference type="EMBL" id="CADCXU010016459">
    <property type="protein sequence ID" value="CAB0005468.1"/>
    <property type="molecule type" value="Genomic_DNA"/>
</dbReference>
<organism evidence="1 2">
    <name type="scientific">Nesidiocoris tenuis</name>
    <dbReference type="NCBI Taxonomy" id="355587"/>
    <lineage>
        <taxon>Eukaryota</taxon>
        <taxon>Metazoa</taxon>
        <taxon>Ecdysozoa</taxon>
        <taxon>Arthropoda</taxon>
        <taxon>Hexapoda</taxon>
        <taxon>Insecta</taxon>
        <taxon>Pterygota</taxon>
        <taxon>Neoptera</taxon>
        <taxon>Paraneoptera</taxon>
        <taxon>Hemiptera</taxon>
        <taxon>Heteroptera</taxon>
        <taxon>Panheteroptera</taxon>
        <taxon>Cimicomorpha</taxon>
        <taxon>Miridae</taxon>
        <taxon>Dicyphina</taxon>
        <taxon>Nesidiocoris</taxon>
    </lineage>
</organism>
<sequence>MSLRLPVFLNVQFSREFEEQNDDGLWIVWSRMENSRILNLTSIDKAVQHGPCAQREIVSPEMLTGLETGSEKLKSQLLELGAYLNLATLACENRQGGIFKRGYGTDEIGRLEFEIHRHPDTRRSVSCIFGVERRHCEGHAFFQALETKKSVVTTL</sequence>